<reference evidence="2 3" key="1">
    <citation type="submission" date="2015-07" db="EMBL/GenBank/DDBJ databases">
        <title>The genome of Melipona quadrifasciata.</title>
        <authorList>
            <person name="Pan H."/>
            <person name="Kapheim K."/>
        </authorList>
    </citation>
    <scope>NUCLEOTIDE SEQUENCE [LARGE SCALE GENOMIC DNA]</scope>
    <source>
        <strain evidence="2">0111107301</strain>
        <tissue evidence="2">Whole body</tissue>
    </source>
</reference>
<evidence type="ECO:0000313" key="3">
    <source>
        <dbReference type="Proteomes" id="UP000053105"/>
    </source>
</evidence>
<protein>
    <submittedName>
        <fullName evidence="2">Uncharacterized protein</fullName>
    </submittedName>
</protein>
<feature type="region of interest" description="Disordered" evidence="1">
    <location>
        <begin position="101"/>
        <end position="123"/>
    </location>
</feature>
<dbReference type="Proteomes" id="UP000053105">
    <property type="component" value="Unassembled WGS sequence"/>
</dbReference>
<evidence type="ECO:0000256" key="1">
    <source>
        <dbReference type="SAM" id="MobiDB-lite"/>
    </source>
</evidence>
<gene>
    <name evidence="2" type="ORF">WN51_10806</name>
</gene>
<accession>A0A0M9A4A5</accession>
<keyword evidence="3" id="KW-1185">Reference proteome</keyword>
<sequence length="252" mass="28549">MPRGKRARPQCGGLCNRHQMVIDLTPAFKCRLEIIGSCFHWCAYVADTREIALSREIARESRGTISYPIVQITGTDEQNSKKKNVTAHTYSGQVRVERSYKHRSNVPKFSSKRMGNDSDRKPIKQTQRIPSDLLGTARCLEGTSHPQRIRDAYWASSGWSRVGRVKEWDTGAGPVGSTDIKIYGHTGREVTRFLIVVQVQRDSEEKIKRLFCEKQNPALLGISVEELTCRMIKIDKKIFGPLCVIDNLSNID</sequence>
<dbReference type="AlphaFoldDB" id="A0A0M9A4A5"/>
<evidence type="ECO:0000313" key="2">
    <source>
        <dbReference type="EMBL" id="KOX76950.1"/>
    </source>
</evidence>
<dbReference type="EMBL" id="KQ435737">
    <property type="protein sequence ID" value="KOX76950.1"/>
    <property type="molecule type" value="Genomic_DNA"/>
</dbReference>
<name>A0A0M9A4A5_9HYME</name>
<proteinExistence type="predicted"/>
<organism evidence="2 3">
    <name type="scientific">Melipona quadrifasciata</name>
    <dbReference type="NCBI Taxonomy" id="166423"/>
    <lineage>
        <taxon>Eukaryota</taxon>
        <taxon>Metazoa</taxon>
        <taxon>Ecdysozoa</taxon>
        <taxon>Arthropoda</taxon>
        <taxon>Hexapoda</taxon>
        <taxon>Insecta</taxon>
        <taxon>Pterygota</taxon>
        <taxon>Neoptera</taxon>
        <taxon>Endopterygota</taxon>
        <taxon>Hymenoptera</taxon>
        <taxon>Apocrita</taxon>
        <taxon>Aculeata</taxon>
        <taxon>Apoidea</taxon>
        <taxon>Anthophila</taxon>
        <taxon>Apidae</taxon>
        <taxon>Melipona</taxon>
    </lineage>
</organism>